<dbReference type="InterPro" id="IPR023614">
    <property type="entry name" value="Porin_dom_sf"/>
</dbReference>
<organism evidence="3 4">
    <name type="scientific">Thalassotalea insulae</name>
    <dbReference type="NCBI Taxonomy" id="2056778"/>
    <lineage>
        <taxon>Bacteria</taxon>
        <taxon>Pseudomonadati</taxon>
        <taxon>Pseudomonadota</taxon>
        <taxon>Gammaproteobacteria</taxon>
        <taxon>Alteromonadales</taxon>
        <taxon>Colwelliaceae</taxon>
        <taxon>Thalassotalea</taxon>
    </lineage>
</organism>
<proteinExistence type="predicted"/>
<evidence type="ECO:0000313" key="3">
    <source>
        <dbReference type="EMBL" id="GLX77416.1"/>
    </source>
</evidence>
<reference evidence="3 4" key="1">
    <citation type="submission" date="2023-03" db="EMBL/GenBank/DDBJ databases">
        <title>Draft genome sequence of Thalassotalea insulae KCTC 62186T.</title>
        <authorList>
            <person name="Sawabe T."/>
        </authorList>
    </citation>
    <scope>NUCLEOTIDE SEQUENCE [LARGE SCALE GENOMIC DNA]</scope>
    <source>
        <strain evidence="3 4">KCTC 62186</strain>
    </source>
</reference>
<keyword evidence="1" id="KW-0732">Signal</keyword>
<name>A0ABQ6GRU6_9GAMM</name>
<dbReference type="Pfam" id="PF13372">
    <property type="entry name" value="Alginate_exp"/>
    <property type="match status" value="1"/>
</dbReference>
<feature type="chain" id="PRO_5045710067" description="Alginate export domain-containing protein" evidence="1">
    <location>
        <begin position="23"/>
        <end position="389"/>
    </location>
</feature>
<comment type="caution">
    <text evidence="3">The sequence shown here is derived from an EMBL/GenBank/DDBJ whole genome shotgun (WGS) entry which is preliminary data.</text>
</comment>
<gene>
    <name evidence="3" type="ORF">tinsulaeT_07560</name>
</gene>
<dbReference type="SUPFAM" id="SSF56935">
    <property type="entry name" value="Porins"/>
    <property type="match status" value="1"/>
</dbReference>
<dbReference type="RefSeq" id="WP_284243270.1">
    <property type="nucleotide sequence ID" value="NZ_BSST01000001.1"/>
</dbReference>
<dbReference type="InterPro" id="IPR025388">
    <property type="entry name" value="Alginate_export_dom"/>
</dbReference>
<dbReference type="EMBL" id="BSST01000001">
    <property type="protein sequence ID" value="GLX77416.1"/>
    <property type="molecule type" value="Genomic_DNA"/>
</dbReference>
<evidence type="ECO:0000259" key="2">
    <source>
        <dbReference type="Pfam" id="PF13372"/>
    </source>
</evidence>
<sequence length="389" mass="43129">MKTQFKLGLLASTIALMLPAQAADSFADALTSGKATANFNLRYESVEQDNAKKDADALTLRTRLNYTTADVNGWSAALELEDARALMDDYNDTLGEGTEYSVIADPEHTELDQGYVQYKNKKLTAKFGRQVLTLDNHRFVGHVGWRQDRQTFDALSLAYQFDKNTQVKYAYINKRNRIFSDERDIDAKDHLLNLSHKSDIGNFTGYAYMLEQDNSNIDHDTYGIRYNHKIGQVAVTAEFAQQDVADFSANYLLLEAGTQLGAVNVKAGYELLGSDDGDYGFSTPLATAHKFNGWSDQFLATPAQGLVDLYVSVGGKLAGGKWALIAHDYSADESTSAVDDLGNEFNALYVKPFNKQYKVGIKYAAYSAGDSGAGKVDTDKLWLWGEFKF</sequence>
<accession>A0ABQ6GRU6</accession>
<evidence type="ECO:0000256" key="1">
    <source>
        <dbReference type="SAM" id="SignalP"/>
    </source>
</evidence>
<dbReference type="Gene3D" id="2.40.160.10">
    <property type="entry name" value="Porin"/>
    <property type="match status" value="1"/>
</dbReference>
<feature type="domain" description="Alginate export" evidence="2">
    <location>
        <begin position="41"/>
        <end position="160"/>
    </location>
</feature>
<protein>
    <recommendedName>
        <fullName evidence="2">Alginate export domain-containing protein</fullName>
    </recommendedName>
</protein>
<feature type="signal peptide" evidence="1">
    <location>
        <begin position="1"/>
        <end position="22"/>
    </location>
</feature>
<dbReference type="Proteomes" id="UP001157186">
    <property type="component" value="Unassembled WGS sequence"/>
</dbReference>
<evidence type="ECO:0000313" key="4">
    <source>
        <dbReference type="Proteomes" id="UP001157186"/>
    </source>
</evidence>
<keyword evidence="4" id="KW-1185">Reference proteome</keyword>